<accession>A0A9X2VHP9</accession>
<gene>
    <name evidence="1" type="ORF">GGP45_002755</name>
    <name evidence="2" type="ORF">GGP99_003585</name>
</gene>
<protein>
    <submittedName>
        <fullName evidence="1">Uncharacterized protein</fullName>
    </submittedName>
</protein>
<comment type="caution">
    <text evidence="1">The sequence shown here is derived from an EMBL/GenBank/DDBJ whole genome shotgun (WGS) entry which is preliminary data.</text>
</comment>
<evidence type="ECO:0000313" key="2">
    <source>
        <dbReference type="EMBL" id="MCS4159592.1"/>
    </source>
</evidence>
<proteinExistence type="predicted"/>
<sequence>MPLTSPKIGILAYGSLLSDLGDHLSDLIIDRRCGIRTPFSVEFSRACSCRDHAPTLAPVEQGGAPVQGKLLLASPSVSESTLTDALWRRETRTERSGTASTPEAKDLLIRRARELETTHDLHRVFYAHLKPNIDDRSPENLASLAVKSARSKAGKQRRDGIAYLIDLETEGITTLLMPAYKAEILRQVGAETLRDARRRLLQAGPELSHTHKSSYS</sequence>
<name>A0A9X2VHP9_9BACT</name>
<evidence type="ECO:0000313" key="3">
    <source>
        <dbReference type="Proteomes" id="UP001155144"/>
    </source>
</evidence>
<dbReference type="Proteomes" id="UP001155144">
    <property type="component" value="Unassembled WGS sequence"/>
</dbReference>
<evidence type="ECO:0000313" key="1">
    <source>
        <dbReference type="EMBL" id="MCS4122395.1"/>
    </source>
</evidence>
<dbReference type="EMBL" id="JANTZM010000053">
    <property type="protein sequence ID" value="MCS4159592.1"/>
    <property type="molecule type" value="Genomic_DNA"/>
</dbReference>
<dbReference type="Proteomes" id="UP001155110">
    <property type="component" value="Unassembled WGS sequence"/>
</dbReference>
<dbReference type="AlphaFoldDB" id="A0A9X2VHP9"/>
<reference evidence="1" key="1">
    <citation type="submission" date="2022-08" db="EMBL/GenBank/DDBJ databases">
        <title>Genomic Encyclopedia of Type Strains, Phase V (KMG-V): Genome sequencing to study the core and pangenomes of soil and plant-associated prokaryotes.</title>
        <authorList>
            <person name="Whitman W."/>
        </authorList>
    </citation>
    <scope>NUCLEOTIDE SEQUENCE</scope>
    <source>
        <strain evidence="2">SP3002</strain>
        <strain evidence="1">SP3026</strain>
    </source>
</reference>
<organism evidence="1 3">
    <name type="scientific">Salinibacter ruber</name>
    <dbReference type="NCBI Taxonomy" id="146919"/>
    <lineage>
        <taxon>Bacteria</taxon>
        <taxon>Pseudomonadati</taxon>
        <taxon>Rhodothermota</taxon>
        <taxon>Rhodothermia</taxon>
        <taxon>Rhodothermales</taxon>
        <taxon>Salinibacteraceae</taxon>
        <taxon>Salinibacter</taxon>
    </lineage>
</organism>
<dbReference type="EMBL" id="JANUBL010000005">
    <property type="protein sequence ID" value="MCS4122395.1"/>
    <property type="molecule type" value="Genomic_DNA"/>
</dbReference>